<evidence type="ECO:0000256" key="1">
    <source>
        <dbReference type="ARBA" id="ARBA00004123"/>
    </source>
</evidence>
<evidence type="ECO:0000256" key="2">
    <source>
        <dbReference type="ARBA" id="ARBA00023125"/>
    </source>
</evidence>
<keyword evidence="2" id="KW-0238">DNA-binding</keyword>
<accession>A0ABU6U9U5</accession>
<name>A0ABU6U9U5_9FABA</name>
<feature type="domain" description="HTH myb-type" evidence="6">
    <location>
        <begin position="65"/>
        <end position="119"/>
    </location>
</feature>
<keyword evidence="8" id="KW-1185">Reference proteome</keyword>
<gene>
    <name evidence="7" type="ORF">PIB30_028710</name>
</gene>
<sequence>MGRSPSGSSDEESGLKKGPWTPEEDRILVEYIKKNGHGSWRALPKIAGLNRCGKSCRLRWTNYLRPDIKRGKFSEQEEQLIINLHEVLGNKWSAIAGHLPGRTDNEIKNFWNTHLRKKLLQMGLDPVTHRPRTDHHHHLQLLSNLHHLLLAANILNNNNNNNPLINTLLFNSDHAKLQILQNMLQILGTTTNNNNNNLAPNLELLLNQQFGPISSSSSSSVPNGFYESLGLNQSMLQNLCSSSGNGFFFPCHNQNQPNFQNFEALNNQHNMNSNENDHVLDVTKNSSNNSPTTPLNYYSSSSLPNLVSASSSPHDKCSNKVNNNNQNDECYNNNNHNNGSNNSPTSINNFEMWADFMYEEASDVYWKHIIE</sequence>
<evidence type="ECO:0000256" key="3">
    <source>
        <dbReference type="ARBA" id="ARBA00023242"/>
    </source>
</evidence>
<feature type="domain" description="Myb-like" evidence="5">
    <location>
        <begin position="12"/>
        <end position="64"/>
    </location>
</feature>
<dbReference type="InterPro" id="IPR015495">
    <property type="entry name" value="Myb_TF_plants"/>
</dbReference>
<protein>
    <submittedName>
        <fullName evidence="7">Uncharacterized protein</fullName>
    </submittedName>
</protein>
<feature type="compositionally biased region" description="Low complexity" evidence="4">
    <location>
        <begin position="319"/>
        <end position="342"/>
    </location>
</feature>
<evidence type="ECO:0000259" key="5">
    <source>
        <dbReference type="PROSITE" id="PS50090"/>
    </source>
</evidence>
<evidence type="ECO:0000313" key="7">
    <source>
        <dbReference type="EMBL" id="MED6158002.1"/>
    </source>
</evidence>
<dbReference type="PROSITE" id="PS50090">
    <property type="entry name" value="MYB_LIKE"/>
    <property type="match status" value="2"/>
</dbReference>
<dbReference type="PANTHER" id="PTHR10641:SF1303">
    <property type="entry name" value="MYB TRANSCRIPTION FACTOR"/>
    <property type="match status" value="1"/>
</dbReference>
<feature type="domain" description="HTH myb-type" evidence="6">
    <location>
        <begin position="12"/>
        <end position="64"/>
    </location>
</feature>
<dbReference type="InterPro" id="IPR009057">
    <property type="entry name" value="Homeodomain-like_sf"/>
</dbReference>
<dbReference type="InterPro" id="IPR017930">
    <property type="entry name" value="Myb_dom"/>
</dbReference>
<feature type="domain" description="Myb-like" evidence="5">
    <location>
        <begin position="65"/>
        <end position="115"/>
    </location>
</feature>
<comment type="subcellular location">
    <subcellularLocation>
        <location evidence="1">Nucleus</location>
    </subcellularLocation>
</comment>
<evidence type="ECO:0000256" key="4">
    <source>
        <dbReference type="SAM" id="MobiDB-lite"/>
    </source>
</evidence>
<reference evidence="7 8" key="1">
    <citation type="journal article" date="2023" name="Plants (Basel)">
        <title>Bridging the Gap: Combining Genomics and Transcriptomics Approaches to Understand Stylosanthes scabra, an Orphan Legume from the Brazilian Caatinga.</title>
        <authorList>
            <person name="Ferreira-Neto J.R.C."/>
            <person name="da Silva M.D."/>
            <person name="Binneck E."/>
            <person name="de Melo N.F."/>
            <person name="da Silva R.H."/>
            <person name="de Melo A.L.T.M."/>
            <person name="Pandolfi V."/>
            <person name="Bustamante F.O."/>
            <person name="Brasileiro-Vidal A.C."/>
            <person name="Benko-Iseppon A.M."/>
        </authorList>
    </citation>
    <scope>NUCLEOTIDE SEQUENCE [LARGE SCALE GENOMIC DNA]</scope>
    <source>
        <tissue evidence="7">Leaves</tissue>
    </source>
</reference>
<keyword evidence="3" id="KW-0539">Nucleus</keyword>
<dbReference type="PROSITE" id="PS51294">
    <property type="entry name" value="HTH_MYB"/>
    <property type="match status" value="2"/>
</dbReference>
<dbReference type="Gene3D" id="1.10.10.60">
    <property type="entry name" value="Homeodomain-like"/>
    <property type="match status" value="2"/>
</dbReference>
<feature type="region of interest" description="Disordered" evidence="4">
    <location>
        <begin position="268"/>
        <end position="343"/>
    </location>
</feature>
<dbReference type="InterPro" id="IPR001005">
    <property type="entry name" value="SANT/Myb"/>
</dbReference>
<dbReference type="Pfam" id="PF00249">
    <property type="entry name" value="Myb_DNA-binding"/>
    <property type="match status" value="2"/>
</dbReference>
<organism evidence="7 8">
    <name type="scientific">Stylosanthes scabra</name>
    <dbReference type="NCBI Taxonomy" id="79078"/>
    <lineage>
        <taxon>Eukaryota</taxon>
        <taxon>Viridiplantae</taxon>
        <taxon>Streptophyta</taxon>
        <taxon>Embryophyta</taxon>
        <taxon>Tracheophyta</taxon>
        <taxon>Spermatophyta</taxon>
        <taxon>Magnoliopsida</taxon>
        <taxon>eudicotyledons</taxon>
        <taxon>Gunneridae</taxon>
        <taxon>Pentapetalae</taxon>
        <taxon>rosids</taxon>
        <taxon>fabids</taxon>
        <taxon>Fabales</taxon>
        <taxon>Fabaceae</taxon>
        <taxon>Papilionoideae</taxon>
        <taxon>50 kb inversion clade</taxon>
        <taxon>dalbergioids sensu lato</taxon>
        <taxon>Dalbergieae</taxon>
        <taxon>Pterocarpus clade</taxon>
        <taxon>Stylosanthes</taxon>
    </lineage>
</organism>
<dbReference type="Proteomes" id="UP001341840">
    <property type="component" value="Unassembled WGS sequence"/>
</dbReference>
<proteinExistence type="predicted"/>
<evidence type="ECO:0000259" key="6">
    <source>
        <dbReference type="PROSITE" id="PS51294"/>
    </source>
</evidence>
<feature type="compositionally biased region" description="Low complexity" evidence="4">
    <location>
        <begin position="285"/>
        <end position="312"/>
    </location>
</feature>
<evidence type="ECO:0000313" key="8">
    <source>
        <dbReference type="Proteomes" id="UP001341840"/>
    </source>
</evidence>
<dbReference type="CDD" id="cd00167">
    <property type="entry name" value="SANT"/>
    <property type="match status" value="2"/>
</dbReference>
<dbReference type="PANTHER" id="PTHR10641">
    <property type="entry name" value="MYB FAMILY TRANSCRIPTION FACTOR"/>
    <property type="match status" value="1"/>
</dbReference>
<comment type="caution">
    <text evidence="7">The sequence shown here is derived from an EMBL/GenBank/DDBJ whole genome shotgun (WGS) entry which is preliminary data.</text>
</comment>
<dbReference type="SMART" id="SM00717">
    <property type="entry name" value="SANT"/>
    <property type="match status" value="2"/>
</dbReference>
<dbReference type="EMBL" id="JASCZI010120943">
    <property type="protein sequence ID" value="MED6158002.1"/>
    <property type="molecule type" value="Genomic_DNA"/>
</dbReference>
<feature type="region of interest" description="Disordered" evidence="4">
    <location>
        <begin position="1"/>
        <end position="21"/>
    </location>
</feature>
<dbReference type="SUPFAM" id="SSF46689">
    <property type="entry name" value="Homeodomain-like"/>
    <property type="match status" value="1"/>
</dbReference>